<dbReference type="EMBL" id="VNHO01000037">
    <property type="protein sequence ID" value="TYP48691.1"/>
    <property type="molecule type" value="Genomic_DNA"/>
</dbReference>
<dbReference type="Gene3D" id="3.40.640.10">
    <property type="entry name" value="Type I PLP-dependent aspartate aminotransferase-like (Major domain)"/>
    <property type="match status" value="1"/>
</dbReference>
<sequence>MIVLHNTIWEMLKIKYSISNEVITLADSVMKEIKPEIEKVQEIAEYNQLKVTAAMIENNLCDFHLTDSTGYGYNDTGRETIEAIYSHVFGAEDALVRPQIISGTHAIILCLFGILKPGDELLCVTGEPYDTLKDAISGDNCGSLKDYNISYSQIDLLDGKPDYDGIREKINEKTRMVLIQRSRGYSLRPSLDIESIKNLIKYIKGIKDDVICLVDNCYGEFSETSEPTEVGADLCAGSLIKNPGGGIAPTGGYVVGKREMIERCAYRLFAPGLGKNCGPSLLFNRLTLQGLFYSPMVVGEALKGSIFISRFFEKAGFRVYPAYGEKRSDIVTAIEMGSRELLTSFCRGLQKVGPVDARIVPEPWDMPGYDHQVIMACGSFIQGASIELSADAPIREPYVVYVQGGISFFHVKVGAMKALQNMIDEGIYSLK</sequence>
<dbReference type="Gene3D" id="3.90.1150.60">
    <property type="entry name" value="Methioning gamme-lyase, C-terminal domain"/>
    <property type="match status" value="1"/>
</dbReference>
<dbReference type="InterPro" id="IPR015421">
    <property type="entry name" value="PyrdxlP-dep_Trfase_major"/>
</dbReference>
<keyword evidence="2" id="KW-1185">Reference proteome</keyword>
<protein>
    <submittedName>
        <fullName evidence="1">Cystathionine beta-lyase family protein involved in aluminum resistance</fullName>
    </submittedName>
</protein>
<dbReference type="AlphaFoldDB" id="A0A5S5AF74"/>
<dbReference type="InterPro" id="IPR009651">
    <property type="entry name" value="Met_g_lyase_put"/>
</dbReference>
<organism evidence="1 2">
    <name type="scientific">Thermosediminibacter litoriperuensis</name>
    <dbReference type="NCBI Taxonomy" id="291989"/>
    <lineage>
        <taxon>Bacteria</taxon>
        <taxon>Bacillati</taxon>
        <taxon>Bacillota</taxon>
        <taxon>Clostridia</taxon>
        <taxon>Thermosediminibacterales</taxon>
        <taxon>Thermosediminibacteraceae</taxon>
        <taxon>Thermosediminibacter</taxon>
    </lineage>
</organism>
<evidence type="ECO:0000313" key="2">
    <source>
        <dbReference type="Proteomes" id="UP000322294"/>
    </source>
</evidence>
<evidence type="ECO:0000313" key="1">
    <source>
        <dbReference type="EMBL" id="TYP48691.1"/>
    </source>
</evidence>
<dbReference type="SUPFAM" id="SSF53383">
    <property type="entry name" value="PLP-dependent transferases"/>
    <property type="match status" value="1"/>
</dbReference>
<dbReference type="Pfam" id="PF06838">
    <property type="entry name" value="Met_gamma_lyase"/>
    <property type="match status" value="1"/>
</dbReference>
<dbReference type="PANTHER" id="PTHR46658:SF1">
    <property type="entry name" value="CYS OR MET METABOLISM PYRIDOXAL-PHOSPHATE-DEPENDENT ENZYME"/>
    <property type="match status" value="1"/>
</dbReference>
<name>A0A5S5AF74_9FIRM</name>
<keyword evidence="1" id="KW-0456">Lyase</keyword>
<comment type="caution">
    <text evidence="1">The sequence shown here is derived from an EMBL/GenBank/DDBJ whole genome shotgun (WGS) entry which is preliminary data.</text>
</comment>
<dbReference type="InterPro" id="IPR015424">
    <property type="entry name" value="PyrdxlP-dep_Trfase"/>
</dbReference>
<gene>
    <name evidence="1" type="ORF">LZ11_02296</name>
</gene>
<dbReference type="Proteomes" id="UP000322294">
    <property type="component" value="Unassembled WGS sequence"/>
</dbReference>
<accession>A0A5S5AF74</accession>
<proteinExistence type="predicted"/>
<dbReference type="GO" id="GO:0016829">
    <property type="term" value="F:lyase activity"/>
    <property type="evidence" value="ECO:0007669"/>
    <property type="project" value="UniProtKB-KW"/>
</dbReference>
<dbReference type="PANTHER" id="PTHR46658">
    <property type="entry name" value="CYS OR MET METABOLISM PYRIDOXAL-PHOSPHATE-DEPENDENT ENZYME"/>
    <property type="match status" value="1"/>
</dbReference>
<reference evidence="1 2" key="1">
    <citation type="submission" date="2019-07" db="EMBL/GenBank/DDBJ databases">
        <title>Genomic Encyclopedia of Type Strains, Phase I: the one thousand microbial genomes (KMG-I) project.</title>
        <authorList>
            <person name="Kyrpides N."/>
        </authorList>
    </citation>
    <scope>NUCLEOTIDE SEQUENCE [LARGE SCALE GENOMIC DNA]</scope>
    <source>
        <strain evidence="1 2">DSM 16647</strain>
    </source>
</reference>